<keyword evidence="3" id="KW-0285">Flavoprotein</keyword>
<dbReference type="InterPro" id="IPR033947">
    <property type="entry name" value="ETF_alpha_N"/>
</dbReference>
<evidence type="ECO:0000256" key="1">
    <source>
        <dbReference type="ARBA" id="ARBA00005817"/>
    </source>
</evidence>
<dbReference type="FunFam" id="3.40.50.1220:FF:000001">
    <property type="entry name" value="Electron transfer flavoprotein, alpha subunit"/>
    <property type="match status" value="1"/>
</dbReference>
<dbReference type="Gene3D" id="3.40.50.1220">
    <property type="entry name" value="TPP-binding domain"/>
    <property type="match status" value="1"/>
</dbReference>
<keyword evidence="2" id="KW-0813">Transport</keyword>
<reference evidence="7 8" key="1">
    <citation type="submission" date="2016-08" db="EMBL/GenBank/DDBJ databases">
        <title>New Insights into Marine Group III Euryarchaeota, from dark to light.</title>
        <authorList>
            <person name="Haro-Moreno J.M."/>
            <person name="Rodriguez-Valera F."/>
            <person name="Lopez-Garcia P."/>
            <person name="Moreira D."/>
            <person name="Martin-Cuadrado A.B."/>
        </authorList>
    </citation>
    <scope>NUCLEOTIDE SEQUENCE [LARGE SCALE GENOMIC DNA]</scope>
    <source>
        <strain evidence="7">CG-Epi2</strain>
    </source>
</reference>
<dbReference type="InterPro" id="IPR001308">
    <property type="entry name" value="ETF_a/FixB"/>
</dbReference>
<feature type="domain" description="Electron transfer flavoprotein alpha/beta-subunit N-terminal" evidence="6">
    <location>
        <begin position="4"/>
        <end position="176"/>
    </location>
</feature>
<dbReference type="PIRSF" id="PIRSF000089">
    <property type="entry name" value="Electra_flavoP_a"/>
    <property type="match status" value="1"/>
</dbReference>
<dbReference type="SUPFAM" id="SSF52467">
    <property type="entry name" value="DHS-like NAD/FAD-binding domain"/>
    <property type="match status" value="1"/>
</dbReference>
<dbReference type="PANTHER" id="PTHR43153">
    <property type="entry name" value="ELECTRON TRANSFER FLAVOPROTEIN ALPHA"/>
    <property type="match status" value="1"/>
</dbReference>
<dbReference type="InterPro" id="IPR014731">
    <property type="entry name" value="ETF_asu_C"/>
</dbReference>
<organism evidence="7 8">
    <name type="scientific">Marine Group III euryarchaeote CG-Epi2</name>
    <dbReference type="NCBI Taxonomy" id="1888996"/>
    <lineage>
        <taxon>Archaea</taxon>
        <taxon>Methanobacteriati</taxon>
        <taxon>Thermoplasmatota</taxon>
        <taxon>Thermoplasmata</taxon>
        <taxon>Candidatus Thermoprofundales</taxon>
    </lineage>
</organism>
<comment type="similarity">
    <text evidence="1">Belongs to the ETF alpha-subunit/FixB family.</text>
</comment>
<dbReference type="InterPro" id="IPR029035">
    <property type="entry name" value="DHS-like_NAD/FAD-binding_dom"/>
</dbReference>
<dbReference type="InterPro" id="IPR018206">
    <property type="entry name" value="ETF_asu_C_CS"/>
</dbReference>
<evidence type="ECO:0000259" key="6">
    <source>
        <dbReference type="SMART" id="SM00893"/>
    </source>
</evidence>
<dbReference type="PROSITE" id="PS00696">
    <property type="entry name" value="ETF_ALPHA"/>
    <property type="match status" value="1"/>
</dbReference>
<dbReference type="GO" id="GO:0050660">
    <property type="term" value="F:flavin adenine dinucleotide binding"/>
    <property type="evidence" value="ECO:0007669"/>
    <property type="project" value="InterPro"/>
</dbReference>
<dbReference type="GO" id="GO:0033539">
    <property type="term" value="P:fatty acid beta-oxidation using acyl-CoA dehydrogenase"/>
    <property type="evidence" value="ECO:0007669"/>
    <property type="project" value="TreeGrafter"/>
</dbReference>
<dbReference type="InterPro" id="IPR014729">
    <property type="entry name" value="Rossmann-like_a/b/a_fold"/>
</dbReference>
<dbReference type="PANTHER" id="PTHR43153:SF1">
    <property type="entry name" value="ELECTRON TRANSFER FLAVOPROTEIN SUBUNIT ALPHA, MITOCHONDRIAL"/>
    <property type="match status" value="1"/>
</dbReference>
<dbReference type="InterPro" id="IPR014730">
    <property type="entry name" value="ETF_a/b_N"/>
</dbReference>
<gene>
    <name evidence="7" type="ORF">BET99_03315</name>
</gene>
<name>A0A1J5TPR6_9ARCH</name>
<evidence type="ECO:0000313" key="8">
    <source>
        <dbReference type="Proteomes" id="UP000183615"/>
    </source>
</evidence>
<evidence type="ECO:0000256" key="2">
    <source>
        <dbReference type="ARBA" id="ARBA00022448"/>
    </source>
</evidence>
<comment type="caution">
    <text evidence="7">The sequence shown here is derived from an EMBL/GenBank/DDBJ whole genome shotgun (WGS) entry which is preliminary data.</text>
</comment>
<evidence type="ECO:0000256" key="3">
    <source>
        <dbReference type="ARBA" id="ARBA00022630"/>
    </source>
</evidence>
<evidence type="ECO:0000256" key="5">
    <source>
        <dbReference type="ARBA" id="ARBA00022982"/>
    </source>
</evidence>
<sequence length="306" mass="31688">MSSILVIGEAEGTEIKNISQQVSAVAAGMGDVVGLVIGKNISDAGMKLATAKIILADDEKLEYYDPVKFSSVISQVVEQNSITKILMGATTMGKDLGPRVAAELGWGYLGDCLEAGSEGFVRPTFAGKVLAKSNPEGSIVVSIRNNAYPAGESWSGSVENFSGNIPDSTTNTVSIEKGGNGTVELTEASIVVSGGRGLESPENYDEHIRPLASVLNAAAGASRAIVDAGWVPHSHQVGQTGKTVTPDLYLAIGISGAIQHLGGMSGSKCIVAINKDPDAPIFKVADYGIIGNLFDIVPVLKSKLSN</sequence>
<evidence type="ECO:0000256" key="4">
    <source>
        <dbReference type="ARBA" id="ARBA00022827"/>
    </source>
</evidence>
<dbReference type="Pfam" id="PF01012">
    <property type="entry name" value="ETF"/>
    <property type="match status" value="1"/>
</dbReference>
<keyword evidence="4" id="KW-0274">FAD</keyword>
<dbReference type="Proteomes" id="UP000183615">
    <property type="component" value="Unassembled WGS sequence"/>
</dbReference>
<dbReference type="Pfam" id="PF00766">
    <property type="entry name" value="ETF_alpha"/>
    <property type="match status" value="1"/>
</dbReference>
<dbReference type="SMART" id="SM00893">
    <property type="entry name" value="ETF"/>
    <property type="match status" value="1"/>
</dbReference>
<dbReference type="AlphaFoldDB" id="A0A1J5TPR6"/>
<accession>A0A1J5TPR6</accession>
<dbReference type="SUPFAM" id="SSF52402">
    <property type="entry name" value="Adenine nucleotide alpha hydrolases-like"/>
    <property type="match status" value="1"/>
</dbReference>
<dbReference type="CDD" id="cd01715">
    <property type="entry name" value="ETF_alpha"/>
    <property type="match status" value="1"/>
</dbReference>
<evidence type="ECO:0000313" key="7">
    <source>
        <dbReference type="EMBL" id="OIR22911.1"/>
    </source>
</evidence>
<protein>
    <recommendedName>
        <fullName evidence="6">Electron transfer flavoprotein alpha/beta-subunit N-terminal domain-containing protein</fullName>
    </recommendedName>
</protein>
<dbReference type="GO" id="GO:0009055">
    <property type="term" value="F:electron transfer activity"/>
    <property type="evidence" value="ECO:0007669"/>
    <property type="project" value="InterPro"/>
</dbReference>
<dbReference type="EMBL" id="MIYZ01000004">
    <property type="protein sequence ID" value="OIR22911.1"/>
    <property type="molecule type" value="Genomic_DNA"/>
</dbReference>
<keyword evidence="5" id="KW-0249">Electron transport</keyword>
<proteinExistence type="inferred from homology"/>
<dbReference type="Gene3D" id="3.40.50.620">
    <property type="entry name" value="HUPs"/>
    <property type="match status" value="1"/>
</dbReference>